<keyword evidence="5 9" id="KW-0808">Transferase</keyword>
<keyword evidence="4" id="KW-0412">Isoleucine biosynthesis</keyword>
<reference evidence="11" key="2">
    <citation type="journal article" date="2021" name="PeerJ">
        <title>Extensive microbial diversity within the chicken gut microbiome revealed by metagenomics and culture.</title>
        <authorList>
            <person name="Gilroy R."/>
            <person name="Ravi A."/>
            <person name="Getino M."/>
            <person name="Pursley I."/>
            <person name="Horton D.L."/>
            <person name="Alikhan N.F."/>
            <person name="Baker D."/>
            <person name="Gharbi K."/>
            <person name="Hall N."/>
            <person name="Watson M."/>
            <person name="Adriaenssens E.M."/>
            <person name="Foster-Nyarko E."/>
            <person name="Jarju S."/>
            <person name="Secka A."/>
            <person name="Antonio M."/>
            <person name="Oren A."/>
            <person name="Chaudhuri R.R."/>
            <person name="La Ragione R."/>
            <person name="Hildebrand F."/>
            <person name="Pallen M.J."/>
        </authorList>
    </citation>
    <scope>NUCLEOTIDE SEQUENCE</scope>
    <source>
        <strain evidence="11">ChiSxjej2B14-8506</strain>
    </source>
</reference>
<dbReference type="SUPFAM" id="SSF51569">
    <property type="entry name" value="Aldolase"/>
    <property type="match status" value="1"/>
</dbReference>
<dbReference type="SMART" id="SM00917">
    <property type="entry name" value="LeuA_dimer"/>
    <property type="match status" value="1"/>
</dbReference>
<dbReference type="EC" id="2.3.3.21" evidence="8"/>
<dbReference type="Gene3D" id="3.30.160.270">
    <property type="match status" value="1"/>
</dbReference>
<dbReference type="EMBL" id="DVNK01000024">
    <property type="protein sequence ID" value="HIU46160.1"/>
    <property type="molecule type" value="Genomic_DNA"/>
</dbReference>
<protein>
    <recommendedName>
        <fullName evidence="8">Citramalate synthase</fullName>
        <ecNumber evidence="8">2.3.3.21</ecNumber>
    </recommendedName>
</protein>
<dbReference type="Gene3D" id="3.20.20.70">
    <property type="entry name" value="Aldolase class I"/>
    <property type="match status" value="1"/>
</dbReference>
<dbReference type="GO" id="GO:0009097">
    <property type="term" value="P:isoleucine biosynthetic process"/>
    <property type="evidence" value="ECO:0007669"/>
    <property type="project" value="UniProtKB-UniRule"/>
</dbReference>
<dbReference type="Pfam" id="PF22617">
    <property type="entry name" value="HCS_D2"/>
    <property type="match status" value="1"/>
</dbReference>
<dbReference type="GO" id="GO:0009098">
    <property type="term" value="P:L-leucine biosynthetic process"/>
    <property type="evidence" value="ECO:0007669"/>
    <property type="project" value="InterPro"/>
</dbReference>
<dbReference type="InterPro" id="IPR036230">
    <property type="entry name" value="LeuA_allosteric_dom_sf"/>
</dbReference>
<name>A0A9D1S403_9FIRM</name>
<dbReference type="Gene3D" id="1.10.238.260">
    <property type="match status" value="1"/>
</dbReference>
<comment type="pathway">
    <text evidence="1">Amino-acid biosynthesis; L-isoleucine biosynthesis; 2-oxobutanoate from pyruvate: step 1/3.</text>
</comment>
<evidence type="ECO:0000256" key="2">
    <source>
        <dbReference type="ARBA" id="ARBA00006154"/>
    </source>
</evidence>
<evidence type="ECO:0000256" key="5">
    <source>
        <dbReference type="ARBA" id="ARBA00022679"/>
    </source>
</evidence>
<organism evidence="11 12">
    <name type="scientific">Candidatus Fimadaptatus faecigallinarum</name>
    <dbReference type="NCBI Taxonomy" id="2840814"/>
    <lineage>
        <taxon>Bacteria</taxon>
        <taxon>Bacillati</taxon>
        <taxon>Bacillota</taxon>
        <taxon>Clostridia</taxon>
        <taxon>Eubacteriales</taxon>
        <taxon>Candidatus Fimadaptatus</taxon>
    </lineage>
</organism>
<accession>A0A9D1S403</accession>
<dbReference type="Proteomes" id="UP000824123">
    <property type="component" value="Unassembled WGS sequence"/>
</dbReference>
<reference evidence="11" key="1">
    <citation type="submission" date="2020-10" db="EMBL/GenBank/DDBJ databases">
        <authorList>
            <person name="Gilroy R."/>
        </authorList>
    </citation>
    <scope>NUCLEOTIDE SEQUENCE</scope>
    <source>
        <strain evidence="11">ChiSxjej2B14-8506</strain>
    </source>
</reference>
<evidence type="ECO:0000256" key="7">
    <source>
        <dbReference type="ARBA" id="ARBA00048263"/>
    </source>
</evidence>
<dbReference type="InterPro" id="IPR013709">
    <property type="entry name" value="2-isopropylmalate_synth_dimer"/>
</dbReference>
<dbReference type="PANTHER" id="PTHR43538">
    <property type="entry name" value="ALPHA-IPM SYNTHASE/HOMOCITRATE SYNTHASE"/>
    <property type="match status" value="1"/>
</dbReference>
<evidence type="ECO:0000259" key="10">
    <source>
        <dbReference type="PROSITE" id="PS50991"/>
    </source>
</evidence>
<evidence type="ECO:0000256" key="3">
    <source>
        <dbReference type="ARBA" id="ARBA00022605"/>
    </source>
</evidence>
<evidence type="ECO:0000256" key="9">
    <source>
        <dbReference type="RuleBase" id="RU003523"/>
    </source>
</evidence>
<evidence type="ECO:0000313" key="11">
    <source>
        <dbReference type="EMBL" id="HIU46160.1"/>
    </source>
</evidence>
<feature type="domain" description="Pyruvate carboxyltransferase" evidence="10">
    <location>
        <begin position="4"/>
        <end position="269"/>
    </location>
</feature>
<evidence type="ECO:0000313" key="12">
    <source>
        <dbReference type="Proteomes" id="UP000824123"/>
    </source>
</evidence>
<comment type="caution">
    <text evidence="11">The sequence shown here is derived from an EMBL/GenBank/DDBJ whole genome shotgun (WGS) entry which is preliminary data.</text>
</comment>
<dbReference type="Pfam" id="PF08502">
    <property type="entry name" value="LeuA_dimer"/>
    <property type="match status" value="1"/>
</dbReference>
<evidence type="ECO:0000256" key="8">
    <source>
        <dbReference type="NCBIfam" id="TIGR00977"/>
    </source>
</evidence>
<proteinExistence type="inferred from homology"/>
<sequence length="522" mass="57293">MRHIEILDTTLRDGAQCEGVVFSREDKLKVLRRLDRLGVDYIEAGNPASNPKDMELIKFACTQMKLEHARLAAFGATCRVGQRAEESQGLNAIIESGADLASLFGKSSLFHVREVLRAAPEENLRIIRESVEYLTRKGVEVFFDAEQFFDGWACDADYALATLRAAREGGATRLVLCDTNGATLPGEIARIIREVIAQLGDIVAIHTHDDTALAVAGALAAVQAGAMQVQGTINGYGERCGNANLCALVPDMILKLGCEPGAFRLTELTSAARFVAEVANMALPASMPYVGRSAFAHKAGMHQDAVNKNPATYEHIPPETVGNKRREVVSEVTGRSGLINQMERVAPHISLKSDQARDIVTRLKEREWLGYSYEAAEGSLELLVREELGQRHDFFELKDFQVITHRQYDERSAVAMVKVAVDGREEITAAEGDGPVNALDIALRKALQVFYPSLNKMYLKDFKVRVLDNGGTASTVRVHIESSDGVHSWSTVGVSSNIIEACLHALSEAITFMLLKQLENWQ</sequence>
<keyword evidence="3" id="KW-0028">Amino-acid biosynthesis</keyword>
<dbReference type="PROSITE" id="PS50991">
    <property type="entry name" value="PYR_CT"/>
    <property type="match status" value="1"/>
</dbReference>
<dbReference type="PROSITE" id="PS00815">
    <property type="entry name" value="AIPM_HOMOCIT_SYNTH_1"/>
    <property type="match status" value="1"/>
</dbReference>
<dbReference type="InterPro" id="IPR000891">
    <property type="entry name" value="PYR_CT"/>
</dbReference>
<dbReference type="GO" id="GO:0043714">
    <property type="term" value="F:(R)-citramalate synthase activity"/>
    <property type="evidence" value="ECO:0007669"/>
    <property type="project" value="UniProtKB-UniRule"/>
</dbReference>
<dbReference type="SUPFAM" id="SSF110921">
    <property type="entry name" value="2-isopropylmalate synthase LeuA, allosteric (dimerisation) domain"/>
    <property type="match status" value="1"/>
</dbReference>
<evidence type="ECO:0000256" key="4">
    <source>
        <dbReference type="ARBA" id="ARBA00022624"/>
    </source>
</evidence>
<comment type="catalytic activity">
    <reaction evidence="7">
        <text>pyruvate + acetyl-CoA + H2O = (3R)-citramalate + CoA + H(+)</text>
        <dbReference type="Rhea" id="RHEA:19045"/>
        <dbReference type="ChEBI" id="CHEBI:15361"/>
        <dbReference type="ChEBI" id="CHEBI:15377"/>
        <dbReference type="ChEBI" id="CHEBI:15378"/>
        <dbReference type="ChEBI" id="CHEBI:30934"/>
        <dbReference type="ChEBI" id="CHEBI:57287"/>
        <dbReference type="ChEBI" id="CHEBI:57288"/>
        <dbReference type="EC" id="2.3.3.21"/>
    </reaction>
</comment>
<dbReference type="InterPro" id="IPR054691">
    <property type="entry name" value="LeuA/HCS_post-cat"/>
</dbReference>
<dbReference type="InterPro" id="IPR002034">
    <property type="entry name" value="AIPM/Hcit_synth_CS"/>
</dbReference>
<dbReference type="GO" id="GO:0003852">
    <property type="term" value="F:2-isopropylmalate synthase activity"/>
    <property type="evidence" value="ECO:0007669"/>
    <property type="project" value="InterPro"/>
</dbReference>
<dbReference type="NCBIfam" id="TIGR00977">
    <property type="entry name" value="citramal_synth"/>
    <property type="match status" value="1"/>
</dbReference>
<dbReference type="AlphaFoldDB" id="A0A9D1S403"/>
<evidence type="ECO:0000256" key="6">
    <source>
        <dbReference type="ARBA" id="ARBA00023304"/>
    </source>
</evidence>
<dbReference type="PANTHER" id="PTHR43538:SF1">
    <property type="entry name" value="(R)-CITRAMALATE SYNTHASE"/>
    <property type="match status" value="1"/>
</dbReference>
<dbReference type="InterPro" id="IPR005675">
    <property type="entry name" value="Citramal_synthase"/>
</dbReference>
<dbReference type="InterPro" id="IPR013785">
    <property type="entry name" value="Aldolase_TIM"/>
</dbReference>
<keyword evidence="6" id="KW-0100">Branched-chain amino acid biosynthesis</keyword>
<comment type="similarity">
    <text evidence="2 9">Belongs to the alpha-IPM synthase/homocitrate synthase family.</text>
</comment>
<evidence type="ECO:0000256" key="1">
    <source>
        <dbReference type="ARBA" id="ARBA00004743"/>
    </source>
</evidence>
<gene>
    <name evidence="11" type="ORF">IAC59_02755</name>
</gene>
<dbReference type="Pfam" id="PF00682">
    <property type="entry name" value="HMGL-like"/>
    <property type="match status" value="1"/>
</dbReference>